<evidence type="ECO:0000313" key="4">
    <source>
        <dbReference type="EMBL" id="KHN72872.1"/>
    </source>
</evidence>
<proteinExistence type="predicted"/>
<comment type="caution">
    <text evidence="4">The sequence shown here is derived from an EMBL/GenBank/DDBJ whole genome shotgun (WGS) entry which is preliminary data.</text>
</comment>
<protein>
    <submittedName>
        <fullName evidence="4">Piezo-type mechanosensitive ion channel component 1</fullName>
    </submittedName>
</protein>
<feature type="region of interest" description="Disordered" evidence="1">
    <location>
        <begin position="361"/>
        <end position="380"/>
    </location>
</feature>
<dbReference type="InterPro" id="IPR056769">
    <property type="entry name" value="Piezo_TM1-24"/>
</dbReference>
<gene>
    <name evidence="4" type="primary">Piezo1</name>
    <name evidence="4" type="ORF">Tcan_12549</name>
</gene>
<dbReference type="Pfam" id="PF24871">
    <property type="entry name" value="Piezo_TM1-24"/>
    <property type="match status" value="1"/>
</dbReference>
<keyword evidence="2" id="KW-0812">Transmembrane</keyword>
<feature type="transmembrane region" description="Helical" evidence="2">
    <location>
        <begin position="484"/>
        <end position="506"/>
    </location>
</feature>
<dbReference type="GO" id="GO:0016020">
    <property type="term" value="C:membrane"/>
    <property type="evidence" value="ECO:0007669"/>
    <property type="project" value="InterPro"/>
</dbReference>
<feature type="transmembrane region" description="Helical" evidence="2">
    <location>
        <begin position="831"/>
        <end position="850"/>
    </location>
</feature>
<reference evidence="4 5" key="1">
    <citation type="submission" date="2014-11" db="EMBL/GenBank/DDBJ databases">
        <title>Genetic blueprint of the zoonotic pathogen Toxocara canis.</title>
        <authorList>
            <person name="Zhu X.-Q."/>
            <person name="Korhonen P.K."/>
            <person name="Cai H."/>
            <person name="Young N.D."/>
            <person name="Nejsum P."/>
            <person name="von Samson-Himmelstjerna G."/>
            <person name="Boag P.R."/>
            <person name="Tan P."/>
            <person name="Li Q."/>
            <person name="Min J."/>
            <person name="Yang Y."/>
            <person name="Wang X."/>
            <person name="Fang X."/>
            <person name="Hall R.S."/>
            <person name="Hofmann A."/>
            <person name="Sternberg P.W."/>
            <person name="Jex A.R."/>
            <person name="Gasser R.B."/>
        </authorList>
    </citation>
    <scope>NUCLEOTIDE SEQUENCE [LARGE SCALE GENOMIC DNA]</scope>
    <source>
        <strain evidence="4">PN_DK_2014</strain>
    </source>
</reference>
<feature type="transmembrane region" description="Helical" evidence="2">
    <location>
        <begin position="428"/>
        <end position="446"/>
    </location>
</feature>
<dbReference type="AlphaFoldDB" id="A0A0B2UUX9"/>
<dbReference type="PANTHER" id="PTHR47049:SF2">
    <property type="entry name" value="PIEZO-TYPE MECHANOSENSITIVE ION CHANNEL HOMOLOG"/>
    <property type="match status" value="1"/>
</dbReference>
<evidence type="ECO:0000256" key="1">
    <source>
        <dbReference type="SAM" id="MobiDB-lite"/>
    </source>
</evidence>
<feature type="transmembrane region" description="Helical" evidence="2">
    <location>
        <begin position="452"/>
        <end position="472"/>
    </location>
</feature>
<dbReference type="Proteomes" id="UP000031036">
    <property type="component" value="Unassembled WGS sequence"/>
</dbReference>
<feature type="transmembrane region" description="Helical" evidence="2">
    <location>
        <begin position="526"/>
        <end position="546"/>
    </location>
</feature>
<feature type="transmembrane region" description="Helical" evidence="2">
    <location>
        <begin position="184"/>
        <end position="208"/>
    </location>
</feature>
<feature type="transmembrane region" description="Helical" evidence="2">
    <location>
        <begin position="129"/>
        <end position="149"/>
    </location>
</feature>
<sequence length="982" mass="109703">MVSAFIKNFVYEEVLVSALLFGALIRPSLISVVYVLFALLGPLLPPIKDSYGVPASTKVYIILVLLVSLLTASAQFAYQIYESVTRPDIDDYTDTCNTSSFDFWMRQTGFIRVKPNGGFDTVRVVTPEVLALLSSILTTIVCLALSHYASPASNVATPGAHVQPVRSIGSPLATPSKSAKFASALILALKRLGDVAIILFVGFVGVIQPSLLNAVYFLAFLFVATWWASYTPLHRRVYNAIKRMLIFYTAVHFLGIYIYQIPFVQHALPAGSFPARLIGFVAIVRSECPEWWTLSVISAHYWTAFANALLVLTLYYALVVQYKGSRYGLLRSLTCVGSGESSIHEENLAVSHHTASCSAERGADAAHRVKSPRSRQAPDKTLLVDEDGDEPLESVPLQRITSSVIDRQKIASIFRGVHGGESIPSQGLISVLSFCLYHGYMFGVLAMMVWGLLYHSVFGLVFLMAAFVFWVFKDTRSVSFAVSPLILTYAEFLLIAQYVCSMDIAIELPKTEFLEMIGFVVSADRISAFVTVLVKGILCLPLFVLLRLHLREKFYNSLSDRDRQKRLSYGTFNASSQQATSSCSVDRGDPNVTLEQSRGAQAVSCVSTALSKYWIFVVSLVLLLVSIQSPPVFYTVGYFVFFAVLLTALQVSLGCFARTLYLYWTLIVIYSSLVLLAVYCFQFPGVPKHWHDITGLDKQWTRDIGLINYKEEGETSTLLVRLIAPISFFMVAMLQLKFFHDPWSRMVSPPRGAAVVGDAVINPQEPTSCYARGKALLEAVVEMLWRFAEVHITKLVLFILVIVAVNDICEMNVVILVFISIAVCLPSISRLFSALLCIYLSLFAIARMLYQMHFITENATEYLHDRESCNLSGIRMMPTTEWLGFHKVLDIGSYIAGLIIAMVALALQAIVFYRQRHARMLRNQSTPPRGIIFTNCDPANWDATLVDMCKFFFNYGFYKFGLEVSFFGLYCFLFLLLLWSQP</sequence>
<evidence type="ECO:0000256" key="2">
    <source>
        <dbReference type="SAM" id="Phobius"/>
    </source>
</evidence>
<evidence type="ECO:0000259" key="3">
    <source>
        <dbReference type="Pfam" id="PF24871"/>
    </source>
</evidence>
<feature type="transmembrane region" description="Helical" evidence="2">
    <location>
        <begin position="891"/>
        <end position="913"/>
    </location>
</feature>
<feature type="transmembrane region" description="Helical" evidence="2">
    <location>
        <begin position="15"/>
        <end position="39"/>
    </location>
</feature>
<evidence type="ECO:0000313" key="5">
    <source>
        <dbReference type="Proteomes" id="UP000031036"/>
    </source>
</evidence>
<feature type="transmembrane region" description="Helical" evidence="2">
    <location>
        <begin position="245"/>
        <end position="264"/>
    </location>
</feature>
<feature type="transmembrane region" description="Helical" evidence="2">
    <location>
        <begin position="59"/>
        <end position="81"/>
    </location>
</feature>
<keyword evidence="5" id="KW-1185">Reference proteome</keyword>
<dbReference type="STRING" id="6265.A0A0B2UUX9"/>
<keyword evidence="2" id="KW-1133">Transmembrane helix</keyword>
<feature type="transmembrane region" description="Helical" evidence="2">
    <location>
        <begin position="214"/>
        <end position="233"/>
    </location>
</feature>
<feature type="transmembrane region" description="Helical" evidence="2">
    <location>
        <begin position="960"/>
        <end position="979"/>
    </location>
</feature>
<organism evidence="4 5">
    <name type="scientific">Toxocara canis</name>
    <name type="common">Canine roundworm</name>
    <dbReference type="NCBI Taxonomy" id="6265"/>
    <lineage>
        <taxon>Eukaryota</taxon>
        <taxon>Metazoa</taxon>
        <taxon>Ecdysozoa</taxon>
        <taxon>Nematoda</taxon>
        <taxon>Chromadorea</taxon>
        <taxon>Rhabditida</taxon>
        <taxon>Spirurina</taxon>
        <taxon>Ascaridomorpha</taxon>
        <taxon>Ascaridoidea</taxon>
        <taxon>Toxocaridae</taxon>
        <taxon>Toxocara</taxon>
    </lineage>
</organism>
<accession>A0A0B2UUX9</accession>
<feature type="transmembrane region" description="Helical" evidence="2">
    <location>
        <begin position="299"/>
        <end position="318"/>
    </location>
</feature>
<dbReference type="GO" id="GO:0008381">
    <property type="term" value="F:mechanosensitive monoatomic ion channel activity"/>
    <property type="evidence" value="ECO:0007669"/>
    <property type="project" value="InterPro"/>
</dbReference>
<keyword evidence="2" id="KW-0472">Membrane</keyword>
<feature type="transmembrane region" description="Helical" evidence="2">
    <location>
        <begin position="795"/>
        <end position="819"/>
    </location>
</feature>
<dbReference type="OrthoDB" id="303066at2759"/>
<dbReference type="InterPro" id="IPR027272">
    <property type="entry name" value="Piezo"/>
</dbReference>
<feature type="transmembrane region" description="Helical" evidence="2">
    <location>
        <begin position="661"/>
        <end position="681"/>
    </location>
</feature>
<dbReference type="EMBL" id="JPKZ01003186">
    <property type="protein sequence ID" value="KHN72872.1"/>
    <property type="molecule type" value="Genomic_DNA"/>
</dbReference>
<feature type="domain" description="Piezo TM1-24" evidence="3">
    <location>
        <begin position="26"/>
        <end position="744"/>
    </location>
</feature>
<name>A0A0B2UUX9_TOXCA</name>
<feature type="transmembrane region" description="Helical" evidence="2">
    <location>
        <begin position="613"/>
        <end position="641"/>
    </location>
</feature>
<dbReference type="OMA" id="WATIPVH"/>
<dbReference type="PANTHER" id="PTHR47049">
    <property type="entry name" value="PIEZO-TYPE MECHANOSENSITIVE ION CHANNEL HOMOLOG"/>
    <property type="match status" value="1"/>
</dbReference>